<dbReference type="KEGG" id="bja:bll7709"/>
<name>Q89CT6_BRADU</name>
<dbReference type="HOGENOM" id="CLU_1755332_0_0_5"/>
<dbReference type="EMBL" id="BA000040">
    <property type="protein sequence ID" value="BAC52974.1"/>
    <property type="molecule type" value="Genomic_DNA"/>
</dbReference>
<accession>Q89CT6</accession>
<dbReference type="EnsemblBacteria" id="BAC52974">
    <property type="protein sequence ID" value="BAC52974"/>
    <property type="gene ID" value="BAC52974"/>
</dbReference>
<evidence type="ECO:0000313" key="2">
    <source>
        <dbReference type="Proteomes" id="UP000002526"/>
    </source>
</evidence>
<dbReference type="Proteomes" id="UP000002526">
    <property type="component" value="Chromosome"/>
</dbReference>
<dbReference type="AlphaFoldDB" id="Q89CT6"/>
<sequence length="148" mass="15652">MLSDPLPPSTSNGPSIGVCWGRFYWTSALIKPHEGSALVQLEPASLDRMLDAGAELRARRLAAVPGEERRVDLLDVNAPIDGLDAGGELEELACGNLRICEVAGLDVLHALAPASLSRSMRASSLALASASLRVSRSGRSRRPGRSPQ</sequence>
<dbReference type="InParanoid" id="Q89CT6"/>
<keyword evidence="2" id="KW-1185">Reference proteome</keyword>
<evidence type="ECO:0000313" key="1">
    <source>
        <dbReference type="EMBL" id="BAC52974.1"/>
    </source>
</evidence>
<gene>
    <name evidence="1" type="ordered locus">bll7709</name>
</gene>
<reference evidence="2" key="1">
    <citation type="journal article" date="2002" name="DNA Res.">
        <title>Complete genomic sequence of nitrogen-fixing symbiotic bacterium Bradyrhizobium japonicum USDA110.</title>
        <authorList>
            <person name="Kaneko T."/>
            <person name="Nakamura Y."/>
            <person name="Sato S."/>
            <person name="Minamisawa K."/>
            <person name="Uchiumi T."/>
            <person name="Sasamoto S."/>
            <person name="Watanabe A."/>
            <person name="Idesawa K."/>
            <person name="Iriguchi M."/>
            <person name="Kawashima K."/>
            <person name="Kohara M."/>
            <person name="Matsumoto M."/>
            <person name="Shimpo S."/>
            <person name="Tsuruoka H."/>
            <person name="Wada T."/>
            <person name="Yamada M."/>
            <person name="Tabata S."/>
        </authorList>
    </citation>
    <scope>NUCLEOTIDE SEQUENCE [LARGE SCALE GENOMIC DNA]</scope>
    <source>
        <strain evidence="2">JCM 10833 / BCRC 13528 / IAM 13628 / NBRC 14792 / USDA 110</strain>
    </source>
</reference>
<proteinExistence type="predicted"/>
<protein>
    <submittedName>
        <fullName evidence="1">Bll7709 protein</fullName>
    </submittedName>
</protein>
<organism evidence="1 2">
    <name type="scientific">Bradyrhizobium diazoefficiens (strain JCM 10833 / BCRC 13528 / IAM 13628 / NBRC 14792 / USDA 110)</name>
    <dbReference type="NCBI Taxonomy" id="224911"/>
    <lineage>
        <taxon>Bacteria</taxon>
        <taxon>Pseudomonadati</taxon>
        <taxon>Pseudomonadota</taxon>
        <taxon>Alphaproteobacteria</taxon>
        <taxon>Hyphomicrobiales</taxon>
        <taxon>Nitrobacteraceae</taxon>
        <taxon>Bradyrhizobium</taxon>
    </lineage>
</organism>